<protein>
    <submittedName>
        <fullName evidence="1">Uncharacterized protein</fullName>
    </submittedName>
</protein>
<proteinExistence type="predicted"/>
<organism evidence="1 2">
    <name type="scientific">Naganishia onofrii</name>
    <dbReference type="NCBI Taxonomy" id="1851511"/>
    <lineage>
        <taxon>Eukaryota</taxon>
        <taxon>Fungi</taxon>
        <taxon>Dikarya</taxon>
        <taxon>Basidiomycota</taxon>
        <taxon>Agaricomycotina</taxon>
        <taxon>Tremellomycetes</taxon>
        <taxon>Filobasidiales</taxon>
        <taxon>Filobasidiaceae</taxon>
        <taxon>Naganishia</taxon>
    </lineage>
</organism>
<comment type="caution">
    <text evidence="1">The sequence shown here is derived from an EMBL/GenBank/DDBJ whole genome shotgun (WGS) entry which is preliminary data.</text>
</comment>
<sequence length="337" mass="37563">MYFSEMTLQVYTQSQSAWTVHLRTHRPGSTASAQDQQKQPEILTTLAYPKTTSRFMQNVVYSFTTYTPRNGQGLDQKFGLHNGSFDDLPVIQARYWKLERDGSYQTFLDRMRRSQSPFLLPPTVVKEGEFRNVANMTASTVKRSKAGQASSQQQHAQQPVLTPGHTLIIEGVQIELNLNPGSGSGGISGDAEWIIRMGWIGGSPNPLNIGNQPLATKGIIVEVEYVPLKAMPREPNTQNQLDIPVLLSTFLSSLLPLQTVTPAPQVTVLTAAQQEWVAIGVDDMTSQCVDIRRSKEKEANKTAEAMGEPGMKWEREERVRRVSWMLVKHLKNAGLIA</sequence>
<accession>A0ACC2XNG5</accession>
<dbReference type="Proteomes" id="UP001234202">
    <property type="component" value="Unassembled WGS sequence"/>
</dbReference>
<evidence type="ECO:0000313" key="2">
    <source>
        <dbReference type="Proteomes" id="UP001234202"/>
    </source>
</evidence>
<dbReference type="EMBL" id="JASBWV010000008">
    <property type="protein sequence ID" value="KAJ9124984.1"/>
    <property type="molecule type" value="Genomic_DNA"/>
</dbReference>
<reference evidence="1" key="1">
    <citation type="submission" date="2023-04" db="EMBL/GenBank/DDBJ databases">
        <title>Draft Genome sequencing of Naganishia species isolated from polar environments using Oxford Nanopore Technology.</title>
        <authorList>
            <person name="Leo P."/>
            <person name="Venkateswaran K."/>
        </authorList>
    </citation>
    <scope>NUCLEOTIDE SEQUENCE</scope>
    <source>
        <strain evidence="1">DBVPG 5303</strain>
    </source>
</reference>
<evidence type="ECO:0000313" key="1">
    <source>
        <dbReference type="EMBL" id="KAJ9124984.1"/>
    </source>
</evidence>
<keyword evidence="2" id="KW-1185">Reference proteome</keyword>
<name>A0ACC2XNG5_9TREE</name>
<gene>
    <name evidence="1" type="ORF">QFC24_002916</name>
</gene>